<proteinExistence type="predicted"/>
<dbReference type="Pfam" id="PF00483">
    <property type="entry name" value="NTP_transferase"/>
    <property type="match status" value="1"/>
</dbReference>
<keyword evidence="5" id="KW-1185">Reference proteome</keyword>
<dbReference type="InterPro" id="IPR029044">
    <property type="entry name" value="Nucleotide-diphossugar_trans"/>
</dbReference>
<sequence length="248" mass="27262">MIGLVLAAGAGRRLRPYTDHVPKALMEVDGATTILDIALRNLAEVGLRDITVVVGYAAEAVTERQDRLEKEYGVRLTFIHNDKAEEWNNCYSLWLAREAYANGALVVNGDTVHPVSVQRTLLAARQTGDAGIYVALDDQKSLADEEMKVITDADGRLLKITKLMDPADASGEHIGITLIEAHAAADLTNALETVWKAEPHLYYEDGYQLFADRGGKIQTVSLGKLDWVEVDNHDDLARAREIACTYGE</sequence>
<evidence type="ECO:0000313" key="5">
    <source>
        <dbReference type="Proteomes" id="UP001500218"/>
    </source>
</evidence>
<dbReference type="SUPFAM" id="SSF53448">
    <property type="entry name" value="Nucleotide-diphospho-sugar transferases"/>
    <property type="match status" value="1"/>
</dbReference>
<evidence type="ECO:0000259" key="3">
    <source>
        <dbReference type="Pfam" id="PF00483"/>
    </source>
</evidence>
<keyword evidence="1" id="KW-0808">Transferase</keyword>
<feature type="domain" description="Nucleotidyl transferase" evidence="3">
    <location>
        <begin position="3"/>
        <end position="131"/>
    </location>
</feature>
<evidence type="ECO:0000256" key="1">
    <source>
        <dbReference type="ARBA" id="ARBA00022679"/>
    </source>
</evidence>
<dbReference type="InterPro" id="IPR005835">
    <property type="entry name" value="NTP_transferase_dom"/>
</dbReference>
<dbReference type="EMBL" id="BAAALT010000009">
    <property type="protein sequence ID" value="GAA1786141.1"/>
    <property type="molecule type" value="Genomic_DNA"/>
</dbReference>
<accession>A0ABP4XKC9</accession>
<dbReference type="Gene3D" id="3.90.550.10">
    <property type="entry name" value="Spore Coat Polysaccharide Biosynthesis Protein SpsA, Chain A"/>
    <property type="match status" value="1"/>
</dbReference>
<dbReference type="PANTHER" id="PTHR43584:SF5">
    <property type="entry name" value="PROTEIN LICC"/>
    <property type="match status" value="1"/>
</dbReference>
<gene>
    <name evidence="4" type="ORF">GCM10009682_05280</name>
</gene>
<dbReference type="GO" id="GO:0016779">
    <property type="term" value="F:nucleotidyltransferase activity"/>
    <property type="evidence" value="ECO:0007669"/>
    <property type="project" value="UniProtKB-KW"/>
</dbReference>
<dbReference type="RefSeq" id="WP_344125796.1">
    <property type="nucleotide sequence ID" value="NZ_BAAALT010000009.1"/>
</dbReference>
<dbReference type="CDD" id="cd02523">
    <property type="entry name" value="PC_cytidylyltransferase"/>
    <property type="match status" value="1"/>
</dbReference>
<name>A0ABP4XKC9_9ACTN</name>
<reference evidence="5" key="1">
    <citation type="journal article" date="2019" name="Int. J. Syst. Evol. Microbiol.">
        <title>The Global Catalogue of Microorganisms (GCM) 10K type strain sequencing project: providing services to taxonomists for standard genome sequencing and annotation.</title>
        <authorList>
            <consortium name="The Broad Institute Genomics Platform"/>
            <consortium name="The Broad Institute Genome Sequencing Center for Infectious Disease"/>
            <person name="Wu L."/>
            <person name="Ma J."/>
        </authorList>
    </citation>
    <scope>NUCLEOTIDE SEQUENCE [LARGE SCALE GENOMIC DNA]</scope>
    <source>
        <strain evidence="5">JCM 13250</strain>
    </source>
</reference>
<keyword evidence="2 4" id="KW-0548">Nucleotidyltransferase</keyword>
<evidence type="ECO:0000256" key="2">
    <source>
        <dbReference type="ARBA" id="ARBA00022695"/>
    </source>
</evidence>
<dbReference type="Proteomes" id="UP001500218">
    <property type="component" value="Unassembled WGS sequence"/>
</dbReference>
<organism evidence="4 5">
    <name type="scientific">Luedemannella flava</name>
    <dbReference type="NCBI Taxonomy" id="349316"/>
    <lineage>
        <taxon>Bacteria</taxon>
        <taxon>Bacillati</taxon>
        <taxon>Actinomycetota</taxon>
        <taxon>Actinomycetes</taxon>
        <taxon>Micromonosporales</taxon>
        <taxon>Micromonosporaceae</taxon>
        <taxon>Luedemannella</taxon>
    </lineage>
</organism>
<dbReference type="PANTHER" id="PTHR43584">
    <property type="entry name" value="NUCLEOTIDYL TRANSFERASE"/>
    <property type="match status" value="1"/>
</dbReference>
<comment type="caution">
    <text evidence="4">The sequence shown here is derived from an EMBL/GenBank/DDBJ whole genome shotgun (WGS) entry which is preliminary data.</text>
</comment>
<evidence type="ECO:0000313" key="4">
    <source>
        <dbReference type="EMBL" id="GAA1786141.1"/>
    </source>
</evidence>
<protein>
    <submittedName>
        <fullName evidence="4">Phosphocholine cytidylyltransferase family protein</fullName>
    </submittedName>
</protein>
<dbReference type="InterPro" id="IPR050065">
    <property type="entry name" value="GlmU-like"/>
</dbReference>